<sequence>MSSSSDIEKLFEQFGGDANAYQEIGRENDARTARTRWPLLVTLDLTQPAIPAIGQLRDAKPQPPITVAPRAAVHEDTTPKDMASVTRAKAPLFTRPHRRDIPPVPVAAAQPAAPSGASRFRTADELDEAAAQTIAPVAPGRTRPAAPAHGRASTAPASSMPPPPAPQPTYTAQPAQPAQPPSILGKMFAAQTPSAPPQAAAAASLNSVFDRLRGTSARGTQAPAGTARGGFASWLTNGPRRS</sequence>
<feature type="compositionally biased region" description="Low complexity" evidence="1">
    <location>
        <begin position="189"/>
        <end position="204"/>
    </location>
</feature>
<dbReference type="Proteomes" id="UP000199365">
    <property type="component" value="Unassembled WGS sequence"/>
</dbReference>
<accession>A0A1H1J492</accession>
<evidence type="ECO:0000313" key="3">
    <source>
        <dbReference type="Proteomes" id="UP000199365"/>
    </source>
</evidence>
<evidence type="ECO:0008006" key="4">
    <source>
        <dbReference type="Google" id="ProtNLM"/>
    </source>
</evidence>
<dbReference type="STRING" id="157910.SAMN05445850_4074"/>
<evidence type="ECO:0000313" key="2">
    <source>
        <dbReference type="EMBL" id="SDR44328.1"/>
    </source>
</evidence>
<dbReference type="InterPro" id="IPR024487">
    <property type="entry name" value="CBP_BcsR"/>
</dbReference>
<reference evidence="3" key="1">
    <citation type="submission" date="2016-10" db="EMBL/GenBank/DDBJ databases">
        <authorList>
            <person name="Varghese N."/>
            <person name="Submissions S."/>
        </authorList>
    </citation>
    <scope>NUCLEOTIDE SEQUENCE [LARGE SCALE GENOMIC DNA]</scope>
    <source>
        <strain evidence="3">DUS833</strain>
    </source>
</reference>
<protein>
    <recommendedName>
        <fullName evidence="4">Cellulose biosynthesis protein BcsR</fullName>
    </recommendedName>
</protein>
<gene>
    <name evidence="2" type="ORF">SAMN05445850_4074</name>
</gene>
<keyword evidence="3" id="KW-1185">Reference proteome</keyword>
<proteinExistence type="predicted"/>
<dbReference type="Pfam" id="PF10945">
    <property type="entry name" value="CBP_BcsR"/>
    <property type="match status" value="1"/>
</dbReference>
<dbReference type="NCBIfam" id="NF040718">
    <property type="entry name" value="BcsP_of_Ic"/>
    <property type="match status" value="1"/>
</dbReference>
<dbReference type="EMBL" id="FNKX01000002">
    <property type="protein sequence ID" value="SDR44328.1"/>
    <property type="molecule type" value="Genomic_DNA"/>
</dbReference>
<feature type="region of interest" description="Disordered" evidence="1">
    <location>
        <begin position="95"/>
        <end position="242"/>
    </location>
</feature>
<dbReference type="AlphaFoldDB" id="A0A1H1J492"/>
<evidence type="ECO:0000256" key="1">
    <source>
        <dbReference type="SAM" id="MobiDB-lite"/>
    </source>
</evidence>
<dbReference type="RefSeq" id="WP_090806353.1">
    <property type="nucleotide sequence ID" value="NZ_FNKX01000002.1"/>
</dbReference>
<organism evidence="2 3">
    <name type="scientific">Paraburkholderia tuberum</name>
    <dbReference type="NCBI Taxonomy" id="157910"/>
    <lineage>
        <taxon>Bacteria</taxon>
        <taxon>Pseudomonadati</taxon>
        <taxon>Pseudomonadota</taxon>
        <taxon>Betaproteobacteria</taxon>
        <taxon>Burkholderiales</taxon>
        <taxon>Burkholderiaceae</taxon>
        <taxon>Paraburkholderia</taxon>
    </lineage>
</organism>
<name>A0A1H1J492_9BURK</name>